<feature type="transmembrane region" description="Helical" evidence="7">
    <location>
        <begin position="21"/>
        <end position="42"/>
    </location>
</feature>
<dbReference type="Pfam" id="PF00528">
    <property type="entry name" value="BPD_transp_1"/>
    <property type="match status" value="1"/>
</dbReference>
<reference evidence="9" key="4">
    <citation type="submission" date="2024-05" db="EMBL/GenBank/DDBJ databases">
        <authorList>
            <person name="Sun Q."/>
            <person name="Zhou Y."/>
        </authorList>
    </citation>
    <scope>NUCLEOTIDE SEQUENCE</scope>
    <source>
        <strain evidence="9">CGMCC 1.18437</strain>
    </source>
</reference>
<keyword evidence="2 7" id="KW-0813">Transport</keyword>
<evidence type="ECO:0000256" key="3">
    <source>
        <dbReference type="ARBA" id="ARBA00022475"/>
    </source>
</evidence>
<feature type="domain" description="ABC transmembrane type-1" evidence="8">
    <location>
        <begin position="107"/>
        <end position="317"/>
    </location>
</feature>
<dbReference type="InterPro" id="IPR045621">
    <property type="entry name" value="BPD_transp_1_N"/>
</dbReference>
<keyword evidence="12" id="KW-1185">Reference proteome</keyword>
<dbReference type="Gene3D" id="1.10.3720.10">
    <property type="entry name" value="MetI-like"/>
    <property type="match status" value="1"/>
</dbReference>
<dbReference type="Proteomes" id="UP000539473">
    <property type="component" value="Unassembled WGS sequence"/>
</dbReference>
<evidence type="ECO:0000313" key="11">
    <source>
        <dbReference type="Proteomes" id="UP000539473"/>
    </source>
</evidence>
<feature type="transmembrane region" description="Helical" evidence="7">
    <location>
        <begin position="249"/>
        <end position="274"/>
    </location>
</feature>
<proteinExistence type="inferred from homology"/>
<dbReference type="Proteomes" id="UP000619376">
    <property type="component" value="Unassembled WGS sequence"/>
</dbReference>
<evidence type="ECO:0000256" key="7">
    <source>
        <dbReference type="RuleBase" id="RU363032"/>
    </source>
</evidence>
<reference evidence="9" key="1">
    <citation type="journal article" date="2014" name="Int. J. Syst. Evol. Microbiol.">
        <title>Complete genome of a new Firmicutes species belonging to the dominant human colonic microbiota ('Ruminococcus bicirculans') reveals two chromosomes and a selective capacity to utilize plant glucans.</title>
        <authorList>
            <consortium name="NISC Comparative Sequencing Program"/>
            <person name="Wegmann U."/>
            <person name="Louis P."/>
            <person name="Goesmann A."/>
            <person name="Henrissat B."/>
            <person name="Duncan S.H."/>
            <person name="Flint H.J."/>
        </authorList>
    </citation>
    <scope>NUCLEOTIDE SEQUENCE</scope>
    <source>
        <strain evidence="9">CGMCC 1.18437</strain>
    </source>
</reference>
<keyword evidence="6 7" id="KW-0472">Membrane</keyword>
<reference evidence="10 11" key="3">
    <citation type="submission" date="2020-08" db="EMBL/GenBank/DDBJ databases">
        <title>Genomic Encyclopedia of Type Strains, Phase IV (KMG-IV): sequencing the most valuable type-strain genomes for metagenomic binning, comparative biology and taxonomic classification.</title>
        <authorList>
            <person name="Goeker M."/>
        </authorList>
    </citation>
    <scope>NUCLEOTIDE SEQUENCE [LARGE SCALE GENOMIC DNA]</scope>
    <source>
        <strain evidence="10 11">DSM 27521</strain>
    </source>
</reference>
<evidence type="ECO:0000256" key="4">
    <source>
        <dbReference type="ARBA" id="ARBA00022692"/>
    </source>
</evidence>
<dbReference type="PANTHER" id="PTHR43163">
    <property type="entry name" value="DIPEPTIDE TRANSPORT SYSTEM PERMEASE PROTEIN DPPB-RELATED"/>
    <property type="match status" value="1"/>
</dbReference>
<dbReference type="GO" id="GO:0055085">
    <property type="term" value="P:transmembrane transport"/>
    <property type="evidence" value="ECO:0007669"/>
    <property type="project" value="InterPro"/>
</dbReference>
<evidence type="ECO:0000313" key="12">
    <source>
        <dbReference type="Proteomes" id="UP000619376"/>
    </source>
</evidence>
<evidence type="ECO:0000256" key="6">
    <source>
        <dbReference type="ARBA" id="ARBA00023136"/>
    </source>
</evidence>
<feature type="transmembrane region" description="Helical" evidence="7">
    <location>
        <begin position="294"/>
        <end position="317"/>
    </location>
</feature>
<dbReference type="SUPFAM" id="SSF161098">
    <property type="entry name" value="MetI-like"/>
    <property type="match status" value="1"/>
</dbReference>
<dbReference type="InterPro" id="IPR000515">
    <property type="entry name" value="MetI-like"/>
</dbReference>
<dbReference type="InterPro" id="IPR035906">
    <property type="entry name" value="MetI-like_sf"/>
</dbReference>
<evidence type="ECO:0000256" key="2">
    <source>
        <dbReference type="ARBA" id="ARBA00022448"/>
    </source>
</evidence>
<dbReference type="CDD" id="cd06261">
    <property type="entry name" value="TM_PBP2"/>
    <property type="match status" value="1"/>
</dbReference>
<keyword evidence="5 7" id="KW-1133">Transmembrane helix</keyword>
<keyword evidence="3" id="KW-1003">Cell membrane</keyword>
<comment type="similarity">
    <text evidence="7">Belongs to the binding-protein-dependent transport system permease family.</text>
</comment>
<feature type="transmembrane region" description="Helical" evidence="7">
    <location>
        <begin position="113"/>
        <end position="134"/>
    </location>
</feature>
<reference evidence="12" key="2">
    <citation type="journal article" date="2019" name="Int. J. Syst. Evol. Microbiol.">
        <title>The Global Catalogue of Microorganisms (GCM) 10K type strain sequencing project: providing services to taxonomists for standard genome sequencing and annotation.</title>
        <authorList>
            <consortium name="The Broad Institute Genomics Platform"/>
            <consortium name="The Broad Institute Genome Sequencing Center for Infectious Disease"/>
            <person name="Wu L."/>
            <person name="Ma J."/>
        </authorList>
    </citation>
    <scope>NUCLEOTIDE SEQUENCE [LARGE SCALE GENOMIC DNA]</scope>
    <source>
        <strain evidence="12">CGMCC 1.18437</strain>
    </source>
</reference>
<evidence type="ECO:0000256" key="1">
    <source>
        <dbReference type="ARBA" id="ARBA00004651"/>
    </source>
</evidence>
<dbReference type="GO" id="GO:0005886">
    <property type="term" value="C:plasma membrane"/>
    <property type="evidence" value="ECO:0007669"/>
    <property type="project" value="UniProtKB-SubCell"/>
</dbReference>
<evidence type="ECO:0000256" key="5">
    <source>
        <dbReference type="ARBA" id="ARBA00022989"/>
    </source>
</evidence>
<dbReference type="PROSITE" id="PS50928">
    <property type="entry name" value="ABC_TM1"/>
    <property type="match status" value="1"/>
</dbReference>
<dbReference type="EMBL" id="BNAJ01000004">
    <property type="protein sequence ID" value="GHF42755.1"/>
    <property type="molecule type" value="Genomic_DNA"/>
</dbReference>
<evidence type="ECO:0000313" key="9">
    <source>
        <dbReference type="EMBL" id="GHF42755.1"/>
    </source>
</evidence>
<feature type="transmembrane region" description="Helical" evidence="7">
    <location>
        <begin position="187"/>
        <end position="213"/>
    </location>
</feature>
<gene>
    <name evidence="9" type="ORF">GCM10017781_18860</name>
    <name evidence="10" type="ORF">HNQ07_002080</name>
</gene>
<dbReference type="AlphaFoldDB" id="A0A7W8KEE7"/>
<accession>A0A7W8KEE7</accession>
<evidence type="ECO:0000259" key="8">
    <source>
        <dbReference type="PROSITE" id="PS50928"/>
    </source>
</evidence>
<dbReference type="EMBL" id="JACHFK010000004">
    <property type="protein sequence ID" value="MBB5376616.1"/>
    <property type="molecule type" value="Genomic_DNA"/>
</dbReference>
<name>A0A7W8KEE7_9DEIO</name>
<dbReference type="Pfam" id="PF19300">
    <property type="entry name" value="BPD_transp_1_N"/>
    <property type="match status" value="1"/>
</dbReference>
<organism evidence="10 11">
    <name type="scientific">Deinococcus metalli</name>
    <dbReference type="NCBI Taxonomy" id="1141878"/>
    <lineage>
        <taxon>Bacteria</taxon>
        <taxon>Thermotogati</taxon>
        <taxon>Deinococcota</taxon>
        <taxon>Deinococci</taxon>
        <taxon>Deinococcales</taxon>
        <taxon>Deinococcaceae</taxon>
        <taxon>Deinococcus</taxon>
    </lineage>
</organism>
<feature type="transmembrane region" description="Helical" evidence="7">
    <location>
        <begin position="146"/>
        <end position="167"/>
    </location>
</feature>
<sequence length="327" mass="34988">MFRRPAQRRVPLTVAYLVRRLGSVALVLLGVSVMTFLLVQFIPGDPARVVLGIQATDAAVAQLRERMGLDAPLYVQFGRWLGGVLHGDFGTSLVTGQAIGSIVQPRIWPTTALALSALLIGLVIAVPLGIAAALRPGGKRDLLAGLVSQLGVSLPDFWLGVMLIYLFSERLRWLPSSGYQSVQEGGVAGWAGHLLLPAVTAGVVSGAIMIRFVRGALLEVIRLDYVRTARAKGLAARVVMARHVLRNAAIPIVTIIGLQLATLISGVVTVEIVYAWPGLGRLALESTLNRDYSILQAAVLLTAVIYSVSSFLIDLLYGALDPRVRYG</sequence>
<dbReference type="RefSeq" id="WP_221274909.1">
    <property type="nucleotide sequence ID" value="NZ_BNAJ01000004.1"/>
</dbReference>
<dbReference type="PANTHER" id="PTHR43163:SF6">
    <property type="entry name" value="DIPEPTIDE TRANSPORT SYSTEM PERMEASE PROTEIN DPPB-RELATED"/>
    <property type="match status" value="1"/>
</dbReference>
<keyword evidence="4 7" id="KW-0812">Transmembrane</keyword>
<evidence type="ECO:0000313" key="10">
    <source>
        <dbReference type="EMBL" id="MBB5376616.1"/>
    </source>
</evidence>
<comment type="subcellular location">
    <subcellularLocation>
        <location evidence="1 7">Cell membrane</location>
        <topology evidence="1 7">Multi-pass membrane protein</topology>
    </subcellularLocation>
</comment>
<comment type="caution">
    <text evidence="10">The sequence shown here is derived from an EMBL/GenBank/DDBJ whole genome shotgun (WGS) entry which is preliminary data.</text>
</comment>
<protein>
    <submittedName>
        <fullName evidence="9">Peptide ABC transporter permease</fullName>
    </submittedName>
    <submittedName>
        <fullName evidence="10">Peptide/nickel transport system permease protein</fullName>
    </submittedName>
</protein>